<dbReference type="Proteomes" id="UP000887580">
    <property type="component" value="Unplaced"/>
</dbReference>
<name>A0AC35GVP6_9BILA</name>
<organism evidence="1 2">
    <name type="scientific">Panagrolaimus sp. PS1159</name>
    <dbReference type="NCBI Taxonomy" id="55785"/>
    <lineage>
        <taxon>Eukaryota</taxon>
        <taxon>Metazoa</taxon>
        <taxon>Ecdysozoa</taxon>
        <taxon>Nematoda</taxon>
        <taxon>Chromadorea</taxon>
        <taxon>Rhabditida</taxon>
        <taxon>Tylenchina</taxon>
        <taxon>Panagrolaimomorpha</taxon>
        <taxon>Panagrolaimoidea</taxon>
        <taxon>Panagrolaimidae</taxon>
        <taxon>Panagrolaimus</taxon>
    </lineage>
</organism>
<evidence type="ECO:0000313" key="2">
    <source>
        <dbReference type="WBParaSite" id="PS1159_v2.g9209.t1"/>
    </source>
</evidence>
<evidence type="ECO:0000313" key="1">
    <source>
        <dbReference type="Proteomes" id="UP000887580"/>
    </source>
</evidence>
<sequence>MTDLCSKYSNNLSLNDENEKRWEKNNFSNATNYSTLSLCISAYENLNEASSDSLNKNFQKFLLIQKQKRINPASTLVSQSPFEFQRQQSDKVPEPKVSQFKASQRLLNLNKSDLYSNNA</sequence>
<accession>A0AC35GVP6</accession>
<protein>
    <submittedName>
        <fullName evidence="2">Uncharacterized protein</fullName>
    </submittedName>
</protein>
<proteinExistence type="predicted"/>
<reference evidence="2" key="1">
    <citation type="submission" date="2022-11" db="UniProtKB">
        <authorList>
            <consortium name="WormBaseParasite"/>
        </authorList>
    </citation>
    <scope>IDENTIFICATION</scope>
</reference>
<dbReference type="WBParaSite" id="PS1159_v2.g9209.t1">
    <property type="protein sequence ID" value="PS1159_v2.g9209.t1"/>
    <property type="gene ID" value="PS1159_v2.g9209"/>
</dbReference>